<dbReference type="EMBL" id="CAQQ02011016">
    <property type="status" value="NOT_ANNOTATED_CDS"/>
    <property type="molecule type" value="Genomic_DNA"/>
</dbReference>
<dbReference type="SMART" id="SM00192">
    <property type="entry name" value="LDLa"/>
    <property type="match status" value="2"/>
</dbReference>
<dbReference type="InterPro" id="IPR050685">
    <property type="entry name" value="LDLR"/>
</dbReference>
<dbReference type="InterPro" id="IPR002172">
    <property type="entry name" value="LDrepeatLR_classA_rpt"/>
</dbReference>
<dbReference type="PANTHER" id="PTHR24270">
    <property type="entry name" value="LOW-DENSITY LIPOPROTEIN RECEPTOR-RELATED"/>
    <property type="match status" value="1"/>
</dbReference>
<proteinExistence type="predicted"/>
<evidence type="ECO:0000256" key="4">
    <source>
        <dbReference type="ARBA" id="ARBA00022989"/>
    </source>
</evidence>
<dbReference type="PANTHER" id="PTHR24270:SF62">
    <property type="entry name" value="LOW-DENSITY LIPOPROTEIN RECEPTOR-RELATED PROTEIN 2"/>
    <property type="match status" value="1"/>
</dbReference>
<dbReference type="HOGENOM" id="CLU_873112_0_0_1"/>
<keyword evidence="6 7" id="KW-1015">Disulfide bond</keyword>
<evidence type="ECO:0000256" key="6">
    <source>
        <dbReference type="ARBA" id="ARBA00023157"/>
    </source>
</evidence>
<evidence type="ECO:0000256" key="1">
    <source>
        <dbReference type="ARBA" id="ARBA00004167"/>
    </source>
</evidence>
<keyword evidence="5" id="KW-0472">Membrane</keyword>
<evidence type="ECO:0000256" key="5">
    <source>
        <dbReference type="ARBA" id="ARBA00023136"/>
    </source>
</evidence>
<dbReference type="Pfam" id="PF00057">
    <property type="entry name" value="Ldl_recept_a"/>
    <property type="match status" value="1"/>
</dbReference>
<reference evidence="9" key="1">
    <citation type="submission" date="2013-02" db="EMBL/GenBank/DDBJ databases">
        <authorList>
            <person name="Hughes D."/>
        </authorList>
    </citation>
    <scope>NUCLEOTIDE SEQUENCE</scope>
    <source>
        <strain>Durham</strain>
        <strain evidence="9">NC isolate 2 -- Noor lab</strain>
    </source>
</reference>
<comment type="caution">
    <text evidence="7">Lacks conserved residue(s) required for the propagation of feature annotation.</text>
</comment>
<dbReference type="PROSITE" id="PS50068">
    <property type="entry name" value="LDLRA_2"/>
    <property type="match status" value="1"/>
</dbReference>
<keyword evidence="4" id="KW-1133">Transmembrane helix</keyword>
<evidence type="ECO:0000313" key="8">
    <source>
        <dbReference type="EnsemblMetazoa" id="MESCA008428-PA"/>
    </source>
</evidence>
<dbReference type="EMBL" id="CAQQ02011017">
    <property type="status" value="NOT_ANNOTATED_CDS"/>
    <property type="molecule type" value="Genomic_DNA"/>
</dbReference>
<dbReference type="GO" id="GO:0005886">
    <property type="term" value="C:plasma membrane"/>
    <property type="evidence" value="ECO:0007669"/>
    <property type="project" value="TreeGrafter"/>
</dbReference>
<dbReference type="STRING" id="36166.T1GX86"/>
<comment type="subcellular location">
    <subcellularLocation>
        <location evidence="1">Membrane</location>
        <topology evidence="1">Single-pass membrane protein</topology>
    </subcellularLocation>
</comment>
<organism evidence="8 9">
    <name type="scientific">Megaselia scalaris</name>
    <name type="common">Humpbacked fly</name>
    <name type="synonym">Phora scalaris</name>
    <dbReference type="NCBI Taxonomy" id="36166"/>
    <lineage>
        <taxon>Eukaryota</taxon>
        <taxon>Metazoa</taxon>
        <taxon>Ecdysozoa</taxon>
        <taxon>Arthropoda</taxon>
        <taxon>Hexapoda</taxon>
        <taxon>Insecta</taxon>
        <taxon>Pterygota</taxon>
        <taxon>Neoptera</taxon>
        <taxon>Endopterygota</taxon>
        <taxon>Diptera</taxon>
        <taxon>Brachycera</taxon>
        <taxon>Muscomorpha</taxon>
        <taxon>Platypezoidea</taxon>
        <taxon>Phoridae</taxon>
        <taxon>Megaseliini</taxon>
        <taxon>Megaselia</taxon>
    </lineage>
</organism>
<dbReference type="AlphaFoldDB" id="T1GX86"/>
<keyword evidence="3" id="KW-0677">Repeat</keyword>
<dbReference type="Gene3D" id="4.10.400.10">
    <property type="entry name" value="Low-density Lipoprotein Receptor"/>
    <property type="match status" value="1"/>
</dbReference>
<dbReference type="InterPro" id="IPR036055">
    <property type="entry name" value="LDL_receptor-like_sf"/>
</dbReference>
<keyword evidence="2" id="KW-0812">Transmembrane</keyword>
<protein>
    <submittedName>
        <fullName evidence="8">Uncharacterized protein</fullName>
    </submittedName>
</protein>
<evidence type="ECO:0000256" key="3">
    <source>
        <dbReference type="ARBA" id="ARBA00022737"/>
    </source>
</evidence>
<dbReference type="SUPFAM" id="SSF57424">
    <property type="entry name" value="LDL receptor-like module"/>
    <property type="match status" value="1"/>
</dbReference>
<reference evidence="8" key="2">
    <citation type="submission" date="2015-06" db="UniProtKB">
        <authorList>
            <consortium name="EnsemblMetazoa"/>
        </authorList>
    </citation>
    <scope>IDENTIFICATION</scope>
</reference>
<sequence>MAPRSKVTSIPENELFTPSPHVQFTSRGPGFPVTGETIKASAQFLFNPNYATPTIPICFFASPANLRMLGNPLFNSNFMGSSQSNLYNNANAFGFGNNFVSNGNGFFFVPQGFNSMSQPISFGQSGTANGNQNNIANIFSKSVISQSNPQSMFCTYMQNSQNNQNIQFANQNFKMRQPDYGNHSSTDVIYASFSGLNRQSSETQQRCQLDGEVSCYGENQCILQSKWCDSIVDCSDGSDESACSCKNRLSKARICDGYADCPVGEDEVGCFECAEFMFSCYYSIEEFIEANRSTISMCYSSLEKCDGFNNCLNGKDEVD</sequence>
<keyword evidence="9" id="KW-1185">Reference proteome</keyword>
<dbReference type="CDD" id="cd00112">
    <property type="entry name" value="LDLa"/>
    <property type="match status" value="1"/>
</dbReference>
<name>T1GX86_MEGSC</name>
<dbReference type="Proteomes" id="UP000015102">
    <property type="component" value="Unassembled WGS sequence"/>
</dbReference>
<dbReference type="PRINTS" id="PR00261">
    <property type="entry name" value="LDLRECEPTOR"/>
</dbReference>
<accession>T1GX86</accession>
<feature type="disulfide bond" evidence="7">
    <location>
        <begin position="228"/>
        <end position="243"/>
    </location>
</feature>
<dbReference type="EnsemblMetazoa" id="MESCA008428-RA">
    <property type="protein sequence ID" value="MESCA008428-PA"/>
    <property type="gene ID" value="MESCA008428"/>
</dbReference>
<evidence type="ECO:0000313" key="9">
    <source>
        <dbReference type="Proteomes" id="UP000015102"/>
    </source>
</evidence>
<dbReference type="GO" id="GO:0016192">
    <property type="term" value="P:vesicle-mediated transport"/>
    <property type="evidence" value="ECO:0007669"/>
    <property type="project" value="UniProtKB-ARBA"/>
</dbReference>
<evidence type="ECO:0000256" key="2">
    <source>
        <dbReference type="ARBA" id="ARBA00022692"/>
    </source>
</evidence>
<evidence type="ECO:0000256" key="7">
    <source>
        <dbReference type="PROSITE-ProRule" id="PRU00124"/>
    </source>
</evidence>